<evidence type="ECO:0000313" key="3">
    <source>
        <dbReference type="Proteomes" id="UP000448292"/>
    </source>
</evidence>
<feature type="transmembrane region" description="Helical" evidence="1">
    <location>
        <begin position="7"/>
        <end position="26"/>
    </location>
</feature>
<proteinExistence type="predicted"/>
<comment type="caution">
    <text evidence="2">The sequence shown here is derived from an EMBL/GenBank/DDBJ whole genome shotgun (WGS) entry which is preliminary data.</text>
</comment>
<dbReference type="OrthoDB" id="9898463at2"/>
<dbReference type="AlphaFoldDB" id="A0A7M3MAI3"/>
<dbReference type="Proteomes" id="UP000448292">
    <property type="component" value="Unassembled WGS sequence"/>
</dbReference>
<gene>
    <name evidence="2" type="ORF">DPQ33_17015</name>
</gene>
<reference evidence="2 3" key="1">
    <citation type="submission" date="2018-06" db="EMBL/GenBank/DDBJ databases">
        <title>Complete genome of Desulfovibrio indonesiensis P37SLT.</title>
        <authorList>
            <person name="Crispim J.S."/>
            <person name="Vidigal P.M.P."/>
            <person name="Silva L.C.F."/>
            <person name="Laguardia C.N."/>
            <person name="Araujo L.C."/>
            <person name="Dias R.S."/>
            <person name="Sousa M.P."/>
            <person name="Paula S.O."/>
            <person name="Silva C."/>
        </authorList>
    </citation>
    <scope>NUCLEOTIDE SEQUENCE [LARGE SCALE GENOMIC DNA]</scope>
    <source>
        <strain evidence="2 3">P37SLT</strain>
    </source>
</reference>
<name>A0A7M3MAI3_9BACT</name>
<keyword evidence="1" id="KW-0472">Membrane</keyword>
<keyword evidence="3" id="KW-1185">Reference proteome</keyword>
<dbReference type="EMBL" id="QMIE01000021">
    <property type="protein sequence ID" value="TVM14707.1"/>
    <property type="molecule type" value="Genomic_DNA"/>
</dbReference>
<protein>
    <submittedName>
        <fullName evidence="2">Uncharacterized protein</fullName>
    </submittedName>
</protein>
<evidence type="ECO:0000256" key="1">
    <source>
        <dbReference type="SAM" id="Phobius"/>
    </source>
</evidence>
<organism evidence="2 3">
    <name type="scientific">Oceanidesulfovibrio indonesiensis</name>
    <dbReference type="NCBI Taxonomy" id="54767"/>
    <lineage>
        <taxon>Bacteria</taxon>
        <taxon>Pseudomonadati</taxon>
        <taxon>Thermodesulfobacteriota</taxon>
        <taxon>Desulfovibrionia</taxon>
        <taxon>Desulfovibrionales</taxon>
        <taxon>Desulfovibrionaceae</taxon>
        <taxon>Oceanidesulfovibrio</taxon>
    </lineage>
</organism>
<sequence length="129" mass="15253">MSLSKDTILKLGTTVFLIIAFVLGLINSPDIAKVVMPDHFWSTREYWNQRQHIYAERSVDYVNETIEFLQDLLENPEMLERMGLHPESVFFAIRKETARSFRAMEKKESLSYTLARIREKQNALRRDEQ</sequence>
<accession>A0A7M3MAI3</accession>
<evidence type="ECO:0000313" key="2">
    <source>
        <dbReference type="EMBL" id="TVM14707.1"/>
    </source>
</evidence>
<keyword evidence="1" id="KW-0812">Transmembrane</keyword>
<keyword evidence="1" id="KW-1133">Transmembrane helix</keyword>